<dbReference type="RefSeq" id="XP_031427233.1">
    <property type="nucleotide sequence ID" value="XM_031571373.2"/>
</dbReference>
<dbReference type="GO" id="GO:0008270">
    <property type="term" value="F:zinc ion binding"/>
    <property type="evidence" value="ECO:0007669"/>
    <property type="project" value="UniProtKB-KW"/>
</dbReference>
<dbReference type="GO" id="GO:0005096">
    <property type="term" value="F:GTPase activator activity"/>
    <property type="evidence" value="ECO:0007669"/>
    <property type="project" value="UniProtKB-KW"/>
</dbReference>
<keyword evidence="2" id="KW-0863">Zinc-finger</keyword>
<evidence type="ECO:0000256" key="2">
    <source>
        <dbReference type="PROSITE-ProRule" id="PRU00288"/>
    </source>
</evidence>
<dbReference type="AlphaFoldDB" id="A0A6P8FFQ3"/>
<organism evidence="6 7">
    <name type="scientific">Clupea harengus</name>
    <name type="common">Atlantic herring</name>
    <dbReference type="NCBI Taxonomy" id="7950"/>
    <lineage>
        <taxon>Eukaryota</taxon>
        <taxon>Metazoa</taxon>
        <taxon>Chordata</taxon>
        <taxon>Craniata</taxon>
        <taxon>Vertebrata</taxon>
        <taxon>Euteleostomi</taxon>
        <taxon>Actinopterygii</taxon>
        <taxon>Neopterygii</taxon>
        <taxon>Teleostei</taxon>
        <taxon>Clupei</taxon>
        <taxon>Clupeiformes</taxon>
        <taxon>Clupeoidei</taxon>
        <taxon>Clupeidae</taxon>
        <taxon>Clupea</taxon>
    </lineage>
</organism>
<feature type="domain" description="Arf-GAP" evidence="4">
    <location>
        <begin position="466"/>
        <end position="590"/>
    </location>
</feature>
<dbReference type="GeneID" id="105904596"/>
<feature type="compositionally biased region" description="Low complexity" evidence="3">
    <location>
        <begin position="149"/>
        <end position="163"/>
    </location>
</feature>
<feature type="compositionally biased region" description="Polar residues" evidence="3">
    <location>
        <begin position="92"/>
        <end position="148"/>
    </location>
</feature>
<dbReference type="SMART" id="SM00233">
    <property type="entry name" value="PH"/>
    <property type="match status" value="3"/>
</dbReference>
<dbReference type="GO" id="GO:0007165">
    <property type="term" value="P:signal transduction"/>
    <property type="evidence" value="ECO:0007669"/>
    <property type="project" value="InterPro"/>
</dbReference>
<feature type="region of interest" description="Disordered" evidence="3">
    <location>
        <begin position="20"/>
        <end position="216"/>
    </location>
</feature>
<evidence type="ECO:0000259" key="4">
    <source>
        <dbReference type="PROSITE" id="PS50115"/>
    </source>
</evidence>
<feature type="domain" description="Rho-GAP" evidence="5">
    <location>
        <begin position="855"/>
        <end position="1034"/>
    </location>
</feature>
<dbReference type="SUPFAM" id="SSF57863">
    <property type="entry name" value="ArfGap/RecO-like zinc finger"/>
    <property type="match status" value="1"/>
</dbReference>
<dbReference type="SMART" id="SM00324">
    <property type="entry name" value="RhoGAP"/>
    <property type="match status" value="1"/>
</dbReference>
<evidence type="ECO:0000313" key="6">
    <source>
        <dbReference type="Proteomes" id="UP000515152"/>
    </source>
</evidence>
<dbReference type="Pfam" id="PF01412">
    <property type="entry name" value="ArfGap"/>
    <property type="match status" value="1"/>
</dbReference>
<dbReference type="Gene3D" id="2.30.29.30">
    <property type="entry name" value="Pleckstrin-homology domain (PH domain)/Phosphotyrosine-binding domain (PTB)"/>
    <property type="match status" value="2"/>
</dbReference>
<keyword evidence="1" id="KW-0343">GTPase activation</keyword>
<dbReference type="Pfam" id="PF00620">
    <property type="entry name" value="RhoGAP"/>
    <property type="match status" value="1"/>
</dbReference>
<keyword evidence="6" id="KW-1185">Reference proteome</keyword>
<evidence type="ECO:0000256" key="3">
    <source>
        <dbReference type="SAM" id="MobiDB-lite"/>
    </source>
</evidence>
<feature type="compositionally biased region" description="Basic and acidic residues" evidence="3">
    <location>
        <begin position="1048"/>
        <end position="1058"/>
    </location>
</feature>
<dbReference type="PANTHER" id="PTHR45899">
    <property type="entry name" value="RHO GTPASE ACTIVATING PROTEIN AT 15B, ISOFORM C"/>
    <property type="match status" value="1"/>
</dbReference>
<gene>
    <name evidence="7" type="primary">LOC105904596</name>
</gene>
<keyword evidence="2" id="KW-0862">Zinc</keyword>
<evidence type="ECO:0000259" key="5">
    <source>
        <dbReference type="PROSITE" id="PS50238"/>
    </source>
</evidence>
<reference evidence="7" key="1">
    <citation type="submission" date="2025-08" db="UniProtKB">
        <authorList>
            <consortium name="RefSeq"/>
        </authorList>
    </citation>
    <scope>IDENTIFICATION</scope>
</reference>
<dbReference type="GO" id="GO:0005737">
    <property type="term" value="C:cytoplasm"/>
    <property type="evidence" value="ECO:0007669"/>
    <property type="project" value="TreeGrafter"/>
</dbReference>
<feature type="compositionally biased region" description="Acidic residues" evidence="3">
    <location>
        <begin position="1059"/>
        <end position="1070"/>
    </location>
</feature>
<dbReference type="SUPFAM" id="SSF48350">
    <property type="entry name" value="GTPase activation domain, GAP"/>
    <property type="match status" value="1"/>
</dbReference>
<dbReference type="InterPro" id="IPR052227">
    <property type="entry name" value="Arf-Rho-GAP_ANK-PH_domain"/>
</dbReference>
<evidence type="ECO:0000313" key="7">
    <source>
        <dbReference type="RefSeq" id="XP_031427233.1"/>
    </source>
</evidence>
<dbReference type="GO" id="GO:0005547">
    <property type="term" value="F:phosphatidylinositol-3,4,5-trisphosphate binding"/>
    <property type="evidence" value="ECO:0007669"/>
    <property type="project" value="TreeGrafter"/>
</dbReference>
<dbReference type="InterPro" id="IPR000198">
    <property type="entry name" value="RhoGAP_dom"/>
</dbReference>
<proteinExistence type="predicted"/>
<dbReference type="OrthoDB" id="29546at2759"/>
<evidence type="ECO:0000256" key="1">
    <source>
        <dbReference type="ARBA" id="ARBA00022468"/>
    </source>
</evidence>
<accession>A0A6P8FFQ3</accession>
<dbReference type="Proteomes" id="UP000515152">
    <property type="component" value="Chromosome 8"/>
</dbReference>
<dbReference type="InterPro" id="IPR001164">
    <property type="entry name" value="ArfGAP_dom"/>
</dbReference>
<sequence>MKEQRLRILARPLREAAEQMSLKISDSTSPPVPKPRARYKLKVGLRGQTSQDSDSVWYDSGATSTQDVSNEAGNDDPLTVPSIDVPDDLPVSQDQPQLPEDSVQSTGVTPTSVQSTGVTPTSVQSTGVTPTSVQSAGVTPTSVQSAGVTPTSPTCSPSPALSPLRAAEPEPMAVSDSSNDEEIPKTPDSLKSDEELISRDAGEPNASPDPDRSDGRFIFGMTAQASLKQAETQIQAQLQKQKIPRAATIRVSRKKQGPAGLARGAHPTETRLTGGAVSRSSWLDVWKGRKHTVVWATLDGQVMSLWKKRTDKFTEYVFHVTSITNVSKQGSGRFSIHFGKKRFEFMAHNEVVQEGWVTSLLATRGTETLPPPDHHSSLIMKDPRTKVYAAICGHHLWLHNRKEDFTLGIGMTCVSMNVASVKQTGRHGFSLITPYKTFNFSADSSRELGVWFNCLNQGILSALSCSEVAQRLWASPWNKVCGDCGSANPEWASINLLLVICEGCAGQHRALGTNKSKVRSLKLDSKVWTEPLIKLFVACGNKAANDVWGYNIPAAEQILPDATPIEREAFIRAKYIKGLYRRSHPLASNRSLLEERLCQVVCGPDVTETLSLICSGARVLCRTGCDGPVALAEQAGQALQVELLRHNEFLEAPIFDQLPTSKDNPGLEELHGKLEDERFLFSQENQSAACDVLDLKEVIAVYDRSEGSTYEFDVLTLTDKLICNANTQDVLLTHLLYILKVVLPTSVEDAEVTGLFAASRVSVLEGHGLQHTEAWVALRPGEVLVFPTDPLKTKERLALSTDQRHNLNSTDNTIEMVLGERTVTVQFMKQSSCTSWYTLLQKAVSSAPRASQSQPPLTPPHTACDTVPPSIERCISHITKHGLKVEGLYRRCGIASKVSRLVNALIASPGTAALETNEQGVLDTGSALKQLIRVLELIPQTKKDQWVKAAAEPQETLRLQSYGRLVKQLPSENRVTLEALCGHLYLVQMHSQENRMTAQNLALVFVPTLFQELAMSTDMVRLTRELIIHPALVFQSNGEEPAEEERGEEPAAEERGEQREEEEEEIITVF</sequence>
<keyword evidence="2" id="KW-0479">Metal-binding</keyword>
<dbReference type="GO" id="GO:0008360">
    <property type="term" value="P:regulation of cell shape"/>
    <property type="evidence" value="ECO:0007669"/>
    <property type="project" value="TreeGrafter"/>
</dbReference>
<dbReference type="SMART" id="SM00105">
    <property type="entry name" value="ArfGap"/>
    <property type="match status" value="1"/>
</dbReference>
<dbReference type="InterPro" id="IPR038508">
    <property type="entry name" value="ArfGAP_dom_sf"/>
</dbReference>
<name>A0A6P8FFQ3_CLUHA</name>
<dbReference type="Gene3D" id="1.10.220.150">
    <property type="entry name" value="Arf GTPase activating protein"/>
    <property type="match status" value="1"/>
</dbReference>
<feature type="compositionally biased region" description="Polar residues" evidence="3">
    <location>
        <begin position="61"/>
        <end position="72"/>
    </location>
</feature>
<protein>
    <submittedName>
        <fullName evidence="7">Arf-GAP with Rho-GAP domain, ANK repeat and PH domain-containing protein 1 isoform X1</fullName>
    </submittedName>
</protein>
<feature type="region of interest" description="Disordered" evidence="3">
    <location>
        <begin position="250"/>
        <end position="273"/>
    </location>
</feature>
<dbReference type="InterPro" id="IPR008936">
    <property type="entry name" value="Rho_GTPase_activation_prot"/>
</dbReference>
<dbReference type="PANTHER" id="PTHR45899:SF5">
    <property type="entry name" value="ARF-GAP WITH RHO-GAP DOMAIN, ANK REPEAT AND PH DOMAIN-CONTAINING PROTEIN 1-LIKE"/>
    <property type="match status" value="1"/>
</dbReference>
<dbReference type="Gene3D" id="1.10.555.10">
    <property type="entry name" value="Rho GTPase activation protein"/>
    <property type="match status" value="1"/>
</dbReference>
<dbReference type="PROSITE" id="PS50238">
    <property type="entry name" value="RHOGAP"/>
    <property type="match status" value="1"/>
</dbReference>
<dbReference type="InterPro" id="IPR001849">
    <property type="entry name" value="PH_domain"/>
</dbReference>
<dbReference type="InterPro" id="IPR011993">
    <property type="entry name" value="PH-like_dom_sf"/>
</dbReference>
<dbReference type="PRINTS" id="PR00405">
    <property type="entry name" value="REVINTRACTNG"/>
</dbReference>
<dbReference type="PROSITE" id="PS50115">
    <property type="entry name" value="ARFGAP"/>
    <property type="match status" value="1"/>
</dbReference>
<feature type="region of interest" description="Disordered" evidence="3">
    <location>
        <begin position="1037"/>
        <end position="1070"/>
    </location>
</feature>
<dbReference type="InterPro" id="IPR037278">
    <property type="entry name" value="ARFGAP/RecO"/>
</dbReference>
<feature type="compositionally biased region" description="Basic and acidic residues" evidence="3">
    <location>
        <begin position="182"/>
        <end position="202"/>
    </location>
</feature>
<dbReference type="SUPFAM" id="SSF50729">
    <property type="entry name" value="PH domain-like"/>
    <property type="match status" value="2"/>
</dbReference>